<feature type="region of interest" description="Disordered" evidence="1">
    <location>
        <begin position="280"/>
        <end position="305"/>
    </location>
</feature>
<dbReference type="AlphaFoldDB" id="A0AAV7H0J0"/>
<gene>
    <name evidence="2" type="ORF">IEQ34_002628</name>
</gene>
<dbReference type="EMBL" id="JAGFBR010000004">
    <property type="protein sequence ID" value="KAH0467595.1"/>
    <property type="molecule type" value="Genomic_DNA"/>
</dbReference>
<dbReference type="Proteomes" id="UP000775213">
    <property type="component" value="Unassembled WGS sequence"/>
</dbReference>
<evidence type="ECO:0000256" key="1">
    <source>
        <dbReference type="SAM" id="MobiDB-lite"/>
    </source>
</evidence>
<keyword evidence="3" id="KW-1185">Reference proteome</keyword>
<sequence>MRRKKAARDPFCETSLPQQTKGNPFLHLLLRNQSKSSQKKRHETIACKLAFPEIPTSQFHFYLNFELNALFGSSALTTFPKLKITTYHGLPLIWISEKEIIALAAPFEFTLIGKFSNRRPLLDSIRRFFFNLKLNGDFSVTILNPKYVLIKLVNDLDYSRVFFSPLISFPNLRPYLFSPHILHVLGSLFGRLLKIDNDTSIGSRPSAGKTHPHACSSSLGSTFKILFDLVHPITRMRCFIILGLGLGSCMRGTDLDRRIRNQRFRSYRMASRIRPVVPSAVGSSHLTRSEPSTRDSGGSDGSRALPTWLSEIPTATIIAVVITQ</sequence>
<evidence type="ECO:0000313" key="2">
    <source>
        <dbReference type="EMBL" id="KAH0467595.1"/>
    </source>
</evidence>
<evidence type="ECO:0008006" key="4">
    <source>
        <dbReference type="Google" id="ProtNLM"/>
    </source>
</evidence>
<accession>A0AAV7H0J0</accession>
<organism evidence="2 3">
    <name type="scientific">Dendrobium chrysotoxum</name>
    <name type="common">Orchid</name>
    <dbReference type="NCBI Taxonomy" id="161865"/>
    <lineage>
        <taxon>Eukaryota</taxon>
        <taxon>Viridiplantae</taxon>
        <taxon>Streptophyta</taxon>
        <taxon>Embryophyta</taxon>
        <taxon>Tracheophyta</taxon>
        <taxon>Spermatophyta</taxon>
        <taxon>Magnoliopsida</taxon>
        <taxon>Liliopsida</taxon>
        <taxon>Asparagales</taxon>
        <taxon>Orchidaceae</taxon>
        <taxon>Epidendroideae</taxon>
        <taxon>Malaxideae</taxon>
        <taxon>Dendrobiinae</taxon>
        <taxon>Dendrobium</taxon>
    </lineage>
</organism>
<name>A0AAV7H0J0_DENCH</name>
<protein>
    <recommendedName>
        <fullName evidence="4">Maturase K</fullName>
    </recommendedName>
</protein>
<comment type="caution">
    <text evidence="2">The sequence shown here is derived from an EMBL/GenBank/DDBJ whole genome shotgun (WGS) entry which is preliminary data.</text>
</comment>
<proteinExistence type="predicted"/>
<evidence type="ECO:0000313" key="3">
    <source>
        <dbReference type="Proteomes" id="UP000775213"/>
    </source>
</evidence>
<reference evidence="2 3" key="1">
    <citation type="journal article" date="2021" name="Hortic Res">
        <title>Chromosome-scale assembly of the Dendrobium chrysotoxum genome enhances the understanding of orchid evolution.</title>
        <authorList>
            <person name="Zhang Y."/>
            <person name="Zhang G.Q."/>
            <person name="Zhang D."/>
            <person name="Liu X.D."/>
            <person name="Xu X.Y."/>
            <person name="Sun W.H."/>
            <person name="Yu X."/>
            <person name="Zhu X."/>
            <person name="Wang Z.W."/>
            <person name="Zhao X."/>
            <person name="Zhong W.Y."/>
            <person name="Chen H."/>
            <person name="Yin W.L."/>
            <person name="Huang T."/>
            <person name="Niu S.C."/>
            <person name="Liu Z.J."/>
        </authorList>
    </citation>
    <scope>NUCLEOTIDE SEQUENCE [LARGE SCALE GENOMIC DNA]</scope>
    <source>
        <strain evidence="2">Lindl</strain>
    </source>
</reference>